<organism evidence="9">
    <name type="scientific">uncultured gamma proteobacterium HF0010_10D20</name>
    <dbReference type="NCBI Taxonomy" id="723561"/>
    <lineage>
        <taxon>Bacteria</taxon>
        <taxon>Pseudomonadati</taxon>
        <taxon>Pseudomonadota</taxon>
        <taxon>Gammaproteobacteria</taxon>
        <taxon>environmental samples</taxon>
    </lineage>
</organism>
<dbReference type="GO" id="GO:0016818">
    <property type="term" value="F:hydrolase activity, acting on acid anhydrides, in phosphorus-containing anhydrides"/>
    <property type="evidence" value="ECO:0007669"/>
    <property type="project" value="InterPro"/>
</dbReference>
<dbReference type="InterPro" id="IPR015797">
    <property type="entry name" value="NUDIX_hydrolase-like_dom_sf"/>
</dbReference>
<evidence type="ECO:0000256" key="2">
    <source>
        <dbReference type="ARBA" id="ARBA00001946"/>
    </source>
</evidence>
<evidence type="ECO:0000256" key="7">
    <source>
        <dbReference type="SAM" id="MobiDB-lite"/>
    </source>
</evidence>
<protein>
    <submittedName>
        <fullName evidence="9">NTP pyrophosphohydrolases including oxidative damage repair enzymes</fullName>
    </submittedName>
</protein>
<dbReference type="PANTHER" id="PTHR12318:SF0">
    <property type="entry name" value="ACYL-COENZYME A DIPHOSPHATASE NUDT19"/>
    <property type="match status" value="1"/>
</dbReference>
<keyword evidence="4 9" id="KW-0378">Hydrolase</keyword>
<reference evidence="9" key="1">
    <citation type="submission" date="2010-01" db="EMBL/GenBank/DDBJ databases">
        <title>Genome fragments of uncultured bacteria from the North Pacific subtropical Gyre.</title>
        <authorList>
            <person name="Pham V.D."/>
            <person name="Delong E.F."/>
        </authorList>
    </citation>
    <scope>NUCLEOTIDE SEQUENCE</scope>
</reference>
<accession>E7C1L1</accession>
<sequence>MSDKDSNKEHQYKINHSIADPNQEAATPVPAATVLLVREGKTTPEVFMIQRAAKTNFGGAWVFPGGKLDQEDYQESLYDKCGGLNDQKASEILGIESSGLGYWVACIRECFEECGVLLAYTEDKKLFNPDVEQQKILDSYRDKLNNGEHVLNDLCEEFNLTLATDHLGFLSHWITPKMEKRRYDTRFFVALSPEHQKAEHDGGEGVKSTWITPEEALTKGAEGTFPIIMPTIKNLEAISGFSTTEDLLDDKSKNNHQKSPSILPKFFMEDGKLVGLLPGDKGYEDH</sequence>
<dbReference type="CDD" id="cd18870">
    <property type="entry name" value="NUDIX_AcylCoAdiphos_Nudt19"/>
    <property type="match status" value="1"/>
</dbReference>
<dbReference type="EMBL" id="GU567951">
    <property type="protein sequence ID" value="ADI21335.1"/>
    <property type="molecule type" value="Genomic_DNA"/>
</dbReference>
<comment type="cofactor">
    <cofactor evidence="2">
        <name>Mg(2+)</name>
        <dbReference type="ChEBI" id="CHEBI:18420"/>
    </cofactor>
</comment>
<name>E7C1L1_9GAMM</name>
<evidence type="ECO:0000256" key="6">
    <source>
        <dbReference type="ARBA" id="ARBA00023211"/>
    </source>
</evidence>
<keyword evidence="5" id="KW-0460">Magnesium</keyword>
<dbReference type="InterPro" id="IPR000086">
    <property type="entry name" value="NUDIX_hydrolase_dom"/>
</dbReference>
<dbReference type="SUPFAM" id="SSF55811">
    <property type="entry name" value="Nudix"/>
    <property type="match status" value="1"/>
</dbReference>
<dbReference type="InterPro" id="IPR039121">
    <property type="entry name" value="NUDT19"/>
</dbReference>
<evidence type="ECO:0000313" key="9">
    <source>
        <dbReference type="EMBL" id="ADI21335.1"/>
    </source>
</evidence>
<feature type="compositionally biased region" description="Basic and acidic residues" evidence="7">
    <location>
        <begin position="1"/>
        <end position="12"/>
    </location>
</feature>
<keyword evidence="3" id="KW-0479">Metal-binding</keyword>
<evidence type="ECO:0000256" key="5">
    <source>
        <dbReference type="ARBA" id="ARBA00022842"/>
    </source>
</evidence>
<comment type="cofactor">
    <cofactor evidence="1">
        <name>Mn(2+)</name>
        <dbReference type="ChEBI" id="CHEBI:29035"/>
    </cofactor>
</comment>
<dbReference type="AlphaFoldDB" id="E7C1L1"/>
<dbReference type="PROSITE" id="PS51462">
    <property type="entry name" value="NUDIX"/>
    <property type="match status" value="1"/>
</dbReference>
<proteinExistence type="predicted"/>
<evidence type="ECO:0000256" key="4">
    <source>
        <dbReference type="ARBA" id="ARBA00022801"/>
    </source>
</evidence>
<dbReference type="PANTHER" id="PTHR12318">
    <property type="entry name" value="TESTOSTERONE-REGULATED PROTEIN RP2"/>
    <property type="match status" value="1"/>
</dbReference>
<dbReference type="GO" id="GO:0046872">
    <property type="term" value="F:metal ion binding"/>
    <property type="evidence" value="ECO:0007669"/>
    <property type="project" value="UniProtKB-KW"/>
</dbReference>
<feature type="domain" description="Nudix hydrolase" evidence="8">
    <location>
        <begin position="27"/>
        <end position="233"/>
    </location>
</feature>
<dbReference type="Gene3D" id="3.90.79.10">
    <property type="entry name" value="Nucleoside Triphosphate Pyrophosphohydrolase"/>
    <property type="match status" value="1"/>
</dbReference>
<keyword evidence="6" id="KW-0464">Manganese</keyword>
<evidence type="ECO:0000256" key="1">
    <source>
        <dbReference type="ARBA" id="ARBA00001936"/>
    </source>
</evidence>
<evidence type="ECO:0000259" key="8">
    <source>
        <dbReference type="PROSITE" id="PS51462"/>
    </source>
</evidence>
<feature type="region of interest" description="Disordered" evidence="7">
    <location>
        <begin position="1"/>
        <end position="26"/>
    </location>
</feature>
<evidence type="ECO:0000256" key="3">
    <source>
        <dbReference type="ARBA" id="ARBA00022723"/>
    </source>
</evidence>